<dbReference type="EMBL" id="BMAV01004284">
    <property type="protein sequence ID" value="GFY44549.1"/>
    <property type="molecule type" value="Genomic_DNA"/>
</dbReference>
<keyword evidence="2" id="KW-1185">Reference proteome</keyword>
<reference evidence="1" key="1">
    <citation type="submission" date="2020-08" db="EMBL/GenBank/DDBJ databases">
        <title>Multicomponent nature underlies the extraordinary mechanical properties of spider dragline silk.</title>
        <authorList>
            <person name="Kono N."/>
            <person name="Nakamura H."/>
            <person name="Mori M."/>
            <person name="Yoshida Y."/>
            <person name="Ohtoshi R."/>
            <person name="Malay A.D."/>
            <person name="Moran D.A.P."/>
            <person name="Tomita M."/>
            <person name="Numata K."/>
            <person name="Arakawa K."/>
        </authorList>
    </citation>
    <scope>NUCLEOTIDE SEQUENCE</scope>
</reference>
<comment type="caution">
    <text evidence="1">The sequence shown here is derived from an EMBL/GenBank/DDBJ whole genome shotgun (WGS) entry which is preliminary data.</text>
</comment>
<dbReference type="AlphaFoldDB" id="A0A8X6X1X5"/>
<organism evidence="1 2">
    <name type="scientific">Trichonephila inaurata madagascariensis</name>
    <dbReference type="NCBI Taxonomy" id="2747483"/>
    <lineage>
        <taxon>Eukaryota</taxon>
        <taxon>Metazoa</taxon>
        <taxon>Ecdysozoa</taxon>
        <taxon>Arthropoda</taxon>
        <taxon>Chelicerata</taxon>
        <taxon>Arachnida</taxon>
        <taxon>Araneae</taxon>
        <taxon>Araneomorphae</taxon>
        <taxon>Entelegynae</taxon>
        <taxon>Araneoidea</taxon>
        <taxon>Nephilidae</taxon>
        <taxon>Trichonephila</taxon>
        <taxon>Trichonephila inaurata</taxon>
    </lineage>
</organism>
<evidence type="ECO:0000313" key="2">
    <source>
        <dbReference type="Proteomes" id="UP000886998"/>
    </source>
</evidence>
<protein>
    <submittedName>
        <fullName evidence="1">Uncharacterized protein</fullName>
    </submittedName>
</protein>
<sequence length="142" mass="16014">MSGMQGKIGSRLLKRAGSLYCEPLLKNLVSENYGVFSGERYATKFCVKLGKTSKETRDMIKETYTDAAMGRLDVFEVSCSRRLGKSGRPTTPDPFDQQDHPKHVASEEFTEQDQYQNDCDEGIPNPVFEIVTPLQPEPTVFR</sequence>
<proteinExistence type="predicted"/>
<gene>
    <name evidence="1" type="ORF">TNIN_332781</name>
</gene>
<dbReference type="Gene3D" id="1.10.10.1450">
    <property type="match status" value="1"/>
</dbReference>
<name>A0A8X6X1X5_9ARAC</name>
<dbReference type="Proteomes" id="UP000886998">
    <property type="component" value="Unassembled WGS sequence"/>
</dbReference>
<evidence type="ECO:0000313" key="1">
    <source>
        <dbReference type="EMBL" id="GFY44549.1"/>
    </source>
</evidence>
<accession>A0A8X6X1X5</accession>